<reference evidence="3 4" key="1">
    <citation type="submission" date="2018-03" db="EMBL/GenBank/DDBJ databases">
        <title>Genomic Encyclopedia of Archaeal and Bacterial Type Strains, Phase II (KMG-II): from individual species to whole genera.</title>
        <authorList>
            <person name="Goeker M."/>
        </authorList>
    </citation>
    <scope>NUCLEOTIDE SEQUENCE [LARGE SCALE GENOMIC DNA]</scope>
    <source>
        <strain evidence="3 4">DSM 19711</strain>
    </source>
</reference>
<evidence type="ECO:0000313" key="4">
    <source>
        <dbReference type="Proteomes" id="UP000238083"/>
    </source>
</evidence>
<dbReference type="SUPFAM" id="SSF141868">
    <property type="entry name" value="EAL domain-like"/>
    <property type="match status" value="1"/>
</dbReference>
<dbReference type="Proteomes" id="UP000238083">
    <property type="component" value="Unassembled WGS sequence"/>
</dbReference>
<dbReference type="OrthoDB" id="9804751at2"/>
<dbReference type="AlphaFoldDB" id="A0A2T0R6X8"/>
<dbReference type="Pfam" id="PF00563">
    <property type="entry name" value="EAL"/>
    <property type="match status" value="1"/>
</dbReference>
<sequence length="444" mass="46782">MDHTVTTNGEADVHWPSPAPSSPPGPSGSGVFAASEDPAGSIAPVRVGRQGIYDADRQLVAYELLFRNHGRASAELAEGSEQDHATSQVISATFGDFGVEQIAGDRLLFINLTRGFFTGELPIPCSPSQVVLELLENVDVDEAVMAGLHRLRAQGYRIAVDDFIGEEHRLPAVALADYVKIDVEAAGDDFEAVLALARAHNPTATIVVERIEDDALFARCLAAGAQLFQGYGLQRPVTLEAVSLTPSQLVCLRLVRALTGADAPLREIEDLVASDPALSLRVLKTVSSAAFGTKTGITSLRQAIVLLGRQQLCSWVVLMLLGGVTSVDTEALTMVLTRAAACARLAAGHADEAYTVGLLSGVATVLGMRDAELVETTGVAHSVRAALVERTGPAGKALRAVLAYEEDEPFVITDAGHAVYEVSRAYLAALSGAMVTVSSVLDHP</sequence>
<dbReference type="Gene3D" id="1.10.3210.10">
    <property type="entry name" value="Hypothetical protein af1432"/>
    <property type="match status" value="1"/>
</dbReference>
<evidence type="ECO:0000259" key="2">
    <source>
        <dbReference type="PROSITE" id="PS51833"/>
    </source>
</evidence>
<name>A0A2T0R6X8_9ACTN</name>
<comment type="caution">
    <text evidence="3">The sequence shown here is derived from an EMBL/GenBank/DDBJ whole genome shotgun (WGS) entry which is preliminary data.</text>
</comment>
<accession>A0A2T0R6X8</accession>
<feature type="domain" description="HDOD" evidence="2">
    <location>
        <begin position="244"/>
        <end position="422"/>
    </location>
</feature>
<dbReference type="SUPFAM" id="SSF109604">
    <property type="entry name" value="HD-domain/PDEase-like"/>
    <property type="match status" value="1"/>
</dbReference>
<dbReference type="InterPro" id="IPR001633">
    <property type="entry name" value="EAL_dom"/>
</dbReference>
<dbReference type="PROSITE" id="PS51833">
    <property type="entry name" value="HDOD"/>
    <property type="match status" value="1"/>
</dbReference>
<dbReference type="InterPro" id="IPR013976">
    <property type="entry name" value="HDOD"/>
</dbReference>
<dbReference type="PANTHER" id="PTHR33525:SF4">
    <property type="entry name" value="CYCLIC DI-GMP PHOSPHODIESTERASE CDGJ"/>
    <property type="match status" value="1"/>
</dbReference>
<feature type="region of interest" description="Disordered" evidence="1">
    <location>
        <begin position="1"/>
        <end position="35"/>
    </location>
</feature>
<dbReference type="InterPro" id="IPR052340">
    <property type="entry name" value="RNase_Y/CdgJ"/>
</dbReference>
<dbReference type="EMBL" id="PVZF01000003">
    <property type="protein sequence ID" value="PRY16922.1"/>
    <property type="molecule type" value="Genomic_DNA"/>
</dbReference>
<dbReference type="InterPro" id="IPR035919">
    <property type="entry name" value="EAL_sf"/>
</dbReference>
<dbReference type="SMART" id="SM00052">
    <property type="entry name" value="EAL"/>
    <property type="match status" value="1"/>
</dbReference>
<dbReference type="PIRSF" id="PIRSF003180">
    <property type="entry name" value="DiGMPpdiest_YuxH"/>
    <property type="match status" value="1"/>
</dbReference>
<dbReference type="Gene3D" id="3.20.20.450">
    <property type="entry name" value="EAL domain"/>
    <property type="match status" value="1"/>
</dbReference>
<dbReference type="Pfam" id="PF08668">
    <property type="entry name" value="HDOD"/>
    <property type="match status" value="1"/>
</dbReference>
<protein>
    <submittedName>
        <fullName evidence="3">EAL and modified HD-GYP domain-containing signal transduction protein</fullName>
    </submittedName>
</protein>
<organism evidence="3 4">
    <name type="scientific">Kineococcus rhizosphaerae</name>
    <dbReference type="NCBI Taxonomy" id="559628"/>
    <lineage>
        <taxon>Bacteria</taxon>
        <taxon>Bacillati</taxon>
        <taxon>Actinomycetota</taxon>
        <taxon>Actinomycetes</taxon>
        <taxon>Kineosporiales</taxon>
        <taxon>Kineosporiaceae</taxon>
        <taxon>Kineococcus</taxon>
    </lineage>
</organism>
<gene>
    <name evidence="3" type="ORF">CLV37_103356</name>
</gene>
<keyword evidence="4" id="KW-1185">Reference proteome</keyword>
<proteinExistence type="predicted"/>
<evidence type="ECO:0000313" key="3">
    <source>
        <dbReference type="EMBL" id="PRY16922.1"/>
    </source>
</evidence>
<evidence type="ECO:0000256" key="1">
    <source>
        <dbReference type="SAM" id="MobiDB-lite"/>
    </source>
</evidence>
<dbReference type="PANTHER" id="PTHR33525">
    <property type="match status" value="1"/>
</dbReference>
<dbReference type="InterPro" id="IPR014408">
    <property type="entry name" value="dGMP_Pdiesterase_EAL/HD-GYP"/>
</dbReference>
<feature type="compositionally biased region" description="Pro residues" evidence="1">
    <location>
        <begin position="17"/>
        <end position="26"/>
    </location>
</feature>